<dbReference type="GO" id="GO:0005794">
    <property type="term" value="C:Golgi apparatus"/>
    <property type="evidence" value="ECO:0007669"/>
    <property type="project" value="TreeGrafter"/>
</dbReference>
<evidence type="ECO:0000256" key="1">
    <source>
        <dbReference type="ARBA" id="ARBA00004606"/>
    </source>
</evidence>
<comment type="similarity">
    <text evidence="2">Belongs to the glycosyltransferase 15 family.</text>
</comment>
<evidence type="ECO:0000313" key="7">
    <source>
        <dbReference type="EMBL" id="ODV75999.1"/>
    </source>
</evidence>
<dbReference type="STRING" id="983966.A0A1E4S924"/>
<evidence type="ECO:0000256" key="2">
    <source>
        <dbReference type="ARBA" id="ARBA00007677"/>
    </source>
</evidence>
<dbReference type="PANTHER" id="PTHR31121:SF6">
    <property type="entry name" value="ALPHA-1,2 MANNOSYLTRANSFERASE KTR1"/>
    <property type="match status" value="1"/>
</dbReference>
<dbReference type="GO" id="GO:0000026">
    <property type="term" value="F:alpha-1,2-mannosyltransferase activity"/>
    <property type="evidence" value="ECO:0007669"/>
    <property type="project" value="TreeGrafter"/>
</dbReference>
<dbReference type="Gene3D" id="3.90.550.10">
    <property type="entry name" value="Spore Coat Polysaccharide Biosynthesis Protein SpsA, Chain A"/>
    <property type="match status" value="1"/>
</dbReference>
<comment type="subcellular location">
    <subcellularLocation>
        <location evidence="1">Membrane</location>
        <topology evidence="1">Single-pass type II membrane protein</topology>
    </subcellularLocation>
</comment>
<accession>A0A1E4S924</accession>
<keyword evidence="8" id="KW-1185">Reference proteome</keyword>
<protein>
    <submittedName>
        <fullName evidence="7">KTR mannosyltransferase</fullName>
    </submittedName>
</protein>
<evidence type="ECO:0000256" key="4">
    <source>
        <dbReference type="ARBA" id="ARBA00022679"/>
    </source>
</evidence>
<dbReference type="SUPFAM" id="SSF53448">
    <property type="entry name" value="Nucleotide-diphospho-sugar transferases"/>
    <property type="match status" value="1"/>
</dbReference>
<dbReference type="PIRSF" id="PIRSF018153">
    <property type="entry name" value="Glyco_trans_15"/>
    <property type="match status" value="1"/>
</dbReference>
<keyword evidence="5" id="KW-0735">Signal-anchor</keyword>
<dbReference type="FunFam" id="3.90.550.10:FF:000051">
    <property type="entry name" value="Alpha-1,2-mannosyltransferase (Ktr4)"/>
    <property type="match status" value="1"/>
</dbReference>
<evidence type="ECO:0000256" key="3">
    <source>
        <dbReference type="ARBA" id="ARBA00022676"/>
    </source>
</evidence>
<dbReference type="GO" id="GO:0006487">
    <property type="term" value="P:protein N-linked glycosylation"/>
    <property type="evidence" value="ECO:0007669"/>
    <property type="project" value="TreeGrafter"/>
</dbReference>
<evidence type="ECO:0000256" key="5">
    <source>
        <dbReference type="ARBA" id="ARBA00022968"/>
    </source>
</evidence>
<reference evidence="7 8" key="1">
    <citation type="journal article" date="2016" name="Proc. Natl. Acad. Sci. U.S.A.">
        <title>Comparative genomics of biotechnologically important yeasts.</title>
        <authorList>
            <person name="Riley R."/>
            <person name="Haridas S."/>
            <person name="Wolfe K.H."/>
            <person name="Lopes M.R."/>
            <person name="Hittinger C.T."/>
            <person name="Goeker M."/>
            <person name="Salamov A.A."/>
            <person name="Wisecaver J.H."/>
            <person name="Long T.M."/>
            <person name="Calvey C.H."/>
            <person name="Aerts A.L."/>
            <person name="Barry K.W."/>
            <person name="Choi C."/>
            <person name="Clum A."/>
            <person name="Coughlan A.Y."/>
            <person name="Deshpande S."/>
            <person name="Douglass A.P."/>
            <person name="Hanson S.J."/>
            <person name="Klenk H.-P."/>
            <person name="LaButti K.M."/>
            <person name="Lapidus A."/>
            <person name="Lindquist E.A."/>
            <person name="Lipzen A.M."/>
            <person name="Meier-Kolthoff J.P."/>
            <person name="Ohm R.A."/>
            <person name="Otillar R.P."/>
            <person name="Pangilinan J.L."/>
            <person name="Peng Y."/>
            <person name="Rokas A."/>
            <person name="Rosa C.A."/>
            <person name="Scheuner C."/>
            <person name="Sibirny A.A."/>
            <person name="Slot J.C."/>
            <person name="Stielow J.B."/>
            <person name="Sun H."/>
            <person name="Kurtzman C.P."/>
            <person name="Blackwell M."/>
            <person name="Grigoriev I.V."/>
            <person name="Jeffries T.W."/>
        </authorList>
    </citation>
    <scope>NUCLEOTIDE SEQUENCE [LARGE SCALE GENOMIC DNA]</scope>
    <source>
        <strain evidence="8">ATCC 18201 / CBS 1600 / BCRC 20928 / JCM 3617 / NBRC 0987 / NRRL Y-1542</strain>
    </source>
</reference>
<dbReference type="GO" id="GO:0006493">
    <property type="term" value="P:protein O-linked glycosylation"/>
    <property type="evidence" value="ECO:0007669"/>
    <property type="project" value="TreeGrafter"/>
</dbReference>
<keyword evidence="4 7" id="KW-0808">Transferase</keyword>
<evidence type="ECO:0000256" key="6">
    <source>
        <dbReference type="PIRSR" id="PIRSR018153-1"/>
    </source>
</evidence>
<feature type="active site" description="Nucleophile" evidence="6">
    <location>
        <position position="236"/>
    </location>
</feature>
<dbReference type="Pfam" id="PF01793">
    <property type="entry name" value="Glyco_transf_15"/>
    <property type="match status" value="1"/>
</dbReference>
<dbReference type="GO" id="GO:0000032">
    <property type="term" value="P:cell wall mannoprotein biosynthetic process"/>
    <property type="evidence" value="ECO:0007669"/>
    <property type="project" value="TreeGrafter"/>
</dbReference>
<proteinExistence type="inferred from homology"/>
<dbReference type="OMA" id="WSYPSHI"/>
<dbReference type="EMBL" id="KV453925">
    <property type="protein sequence ID" value="ODV75999.1"/>
    <property type="molecule type" value="Genomic_DNA"/>
</dbReference>
<dbReference type="Proteomes" id="UP000094389">
    <property type="component" value="Unassembled WGS sequence"/>
</dbReference>
<sequence length="340" mass="40550">MSHLSNGHHVRDDQLVRGVEPVRQNATFLTLCRNEDLYDMLRTVQSIEDRFNSRYHYDWVFLNDKPFTEEFKEAITAMVSSEHVRFGQVRPEHWSVPDWIDQQAMFRNMESLKSLDVIYGDSLSYRKMCRWFSGFFQWHELVLPYKYYWRVEPGVEYSCDINYDPFTEMAEKKYRYGFVISILEYYMTIPSLFPSVVEFFTSRGHEGSIVARENTHRFILEDDGAYNLCHFWTNFEIGDLDLFRSEEYTEYFNHLDSKGGFFYERWGDGPVRSIFISLTVPPHEIKWFQDIGYEHPPYQRCPCDSPTRLASRCSCDPKLDFTAHDYSCTPRFLRAQSQGR</sequence>
<dbReference type="GO" id="GO:0016020">
    <property type="term" value="C:membrane"/>
    <property type="evidence" value="ECO:0007669"/>
    <property type="project" value="UniProtKB-SubCell"/>
</dbReference>
<dbReference type="InterPro" id="IPR002685">
    <property type="entry name" value="Glyco_trans_15"/>
</dbReference>
<dbReference type="AlphaFoldDB" id="A0A1E4S924"/>
<dbReference type="GeneID" id="30986793"/>
<name>A0A1E4S924_CYBJN</name>
<organism evidence="7 8">
    <name type="scientific">Cyberlindnera jadinii (strain ATCC 18201 / CBS 1600 / BCRC 20928 / JCM 3617 / NBRC 0987 / NRRL Y-1542)</name>
    <name type="common">Torula yeast</name>
    <name type="synonym">Candida utilis</name>
    <dbReference type="NCBI Taxonomy" id="983966"/>
    <lineage>
        <taxon>Eukaryota</taxon>
        <taxon>Fungi</taxon>
        <taxon>Dikarya</taxon>
        <taxon>Ascomycota</taxon>
        <taxon>Saccharomycotina</taxon>
        <taxon>Saccharomycetes</taxon>
        <taxon>Phaffomycetales</taxon>
        <taxon>Phaffomycetaceae</taxon>
        <taxon>Cyberlindnera</taxon>
    </lineage>
</organism>
<dbReference type="OrthoDB" id="3978028at2759"/>
<keyword evidence="5" id="KW-0812">Transmembrane</keyword>
<keyword evidence="3 7" id="KW-0328">Glycosyltransferase</keyword>
<gene>
    <name evidence="7" type="ORF">CYBJADRAFT_122085</name>
</gene>
<evidence type="ECO:0000313" key="8">
    <source>
        <dbReference type="Proteomes" id="UP000094389"/>
    </source>
</evidence>
<dbReference type="InterPro" id="IPR029044">
    <property type="entry name" value="Nucleotide-diphossugar_trans"/>
</dbReference>
<dbReference type="PANTHER" id="PTHR31121">
    <property type="entry name" value="ALPHA-1,2 MANNOSYLTRANSFERASE KTR1"/>
    <property type="match status" value="1"/>
</dbReference>
<dbReference type="RefSeq" id="XP_020073038.1">
    <property type="nucleotide sequence ID" value="XM_020212397.1"/>
</dbReference>